<feature type="transmembrane region" description="Helical" evidence="1">
    <location>
        <begin position="151"/>
        <end position="171"/>
    </location>
</feature>
<keyword evidence="1" id="KW-0472">Membrane</keyword>
<sequence>MVDKIKRYAKIYLVFVRFSIVHWMEHRADFWLRIIPQAFGIVATFFTLIFLYTKVNNIAGWTEPELILLFGTFNVINGVTFGLNIHNIAKVNFYVHTGLLDLILLNPVSSQFAVSSSSGINFPQAAPIIPGVIMIAYALSKLGIDASFVTLFGYAVMLVCSCIIAYSLWLITLTTSFWIGRVDGLHEVFISVFQIARNPIEIFGKGMQVVLFTVIPVALLSYAPTKLLLGDYPWLFVFASIAAAVISFLLARWFWGFGLKRYSSVSS</sequence>
<dbReference type="PANTHER" id="PTHR36833:SF1">
    <property type="entry name" value="INTEGRAL MEMBRANE TRANSPORT PROTEIN"/>
    <property type="match status" value="1"/>
</dbReference>
<dbReference type="PANTHER" id="PTHR36833">
    <property type="entry name" value="SLR0610 PROTEIN-RELATED"/>
    <property type="match status" value="1"/>
</dbReference>
<dbReference type="Proteomes" id="UP000751518">
    <property type="component" value="Unassembled WGS sequence"/>
</dbReference>
<feature type="transmembrane region" description="Helical" evidence="1">
    <location>
        <begin position="234"/>
        <end position="255"/>
    </location>
</feature>
<evidence type="ECO:0000313" key="3">
    <source>
        <dbReference type="Proteomes" id="UP000751518"/>
    </source>
</evidence>
<gene>
    <name evidence="2" type="ORF">KC614_03490</name>
</gene>
<comment type="caution">
    <text evidence="2">The sequence shown here is derived from an EMBL/GenBank/DDBJ whole genome shotgun (WGS) entry which is preliminary data.</text>
</comment>
<proteinExistence type="predicted"/>
<feature type="transmembrane region" description="Helical" evidence="1">
    <location>
        <begin position="91"/>
        <end position="108"/>
    </location>
</feature>
<reference evidence="2" key="1">
    <citation type="submission" date="2020-04" db="EMBL/GenBank/DDBJ databases">
        <authorList>
            <person name="Zhang T."/>
        </authorList>
    </citation>
    <scope>NUCLEOTIDE SEQUENCE</scope>
    <source>
        <strain evidence="2">HKST-UBA03</strain>
    </source>
</reference>
<feature type="transmembrane region" description="Helical" evidence="1">
    <location>
        <begin position="120"/>
        <end position="139"/>
    </location>
</feature>
<reference evidence="2" key="2">
    <citation type="journal article" date="2021" name="Microbiome">
        <title>Successional dynamics and alternative stable states in a saline activated sludge microbial community over 9 years.</title>
        <authorList>
            <person name="Wang Y."/>
            <person name="Ye J."/>
            <person name="Ju F."/>
            <person name="Liu L."/>
            <person name="Boyd J.A."/>
            <person name="Deng Y."/>
            <person name="Parks D.H."/>
            <person name="Jiang X."/>
            <person name="Yin X."/>
            <person name="Woodcroft B.J."/>
            <person name="Tyson G.W."/>
            <person name="Hugenholtz P."/>
            <person name="Polz M.F."/>
            <person name="Zhang T."/>
        </authorList>
    </citation>
    <scope>NUCLEOTIDE SEQUENCE</scope>
    <source>
        <strain evidence="2">HKST-UBA03</strain>
    </source>
</reference>
<dbReference type="Pfam" id="PF06182">
    <property type="entry name" value="ABC2_membrane_6"/>
    <property type="match status" value="1"/>
</dbReference>
<evidence type="ECO:0000313" key="2">
    <source>
        <dbReference type="EMBL" id="MCA9392239.1"/>
    </source>
</evidence>
<feature type="transmembrane region" description="Helical" evidence="1">
    <location>
        <begin position="30"/>
        <end position="53"/>
    </location>
</feature>
<dbReference type="EMBL" id="JAGQKZ010000030">
    <property type="protein sequence ID" value="MCA9392239.1"/>
    <property type="molecule type" value="Genomic_DNA"/>
</dbReference>
<evidence type="ECO:0000256" key="1">
    <source>
        <dbReference type="SAM" id="Phobius"/>
    </source>
</evidence>
<dbReference type="AlphaFoldDB" id="A0A955LKN1"/>
<feature type="transmembrane region" description="Helical" evidence="1">
    <location>
        <begin position="202"/>
        <end position="222"/>
    </location>
</feature>
<keyword evidence="1" id="KW-0812">Transmembrane</keyword>
<accession>A0A955LKN1</accession>
<name>A0A955LKN1_UNCKA</name>
<dbReference type="InterPro" id="IPR010390">
    <property type="entry name" value="ABC-2_transporter-like"/>
</dbReference>
<keyword evidence="1" id="KW-1133">Transmembrane helix</keyword>
<protein>
    <submittedName>
        <fullName evidence="2">ABC-2 family transporter protein</fullName>
    </submittedName>
</protein>
<organism evidence="2 3">
    <name type="scientific">candidate division WWE3 bacterium</name>
    <dbReference type="NCBI Taxonomy" id="2053526"/>
    <lineage>
        <taxon>Bacteria</taxon>
        <taxon>Katanobacteria</taxon>
    </lineage>
</organism>
<feature type="transmembrane region" description="Helical" evidence="1">
    <location>
        <begin position="65"/>
        <end position="85"/>
    </location>
</feature>